<dbReference type="AlphaFoldDB" id="A0A097EJT7"/>
<dbReference type="KEGG" id="stax:MC45_17375"/>
<dbReference type="Gene3D" id="3.40.50.1820">
    <property type="entry name" value="alpha/beta hydrolase"/>
    <property type="match status" value="1"/>
</dbReference>
<gene>
    <name evidence="6" type="ORF">MC45_17375</name>
</gene>
<keyword evidence="7" id="KW-1185">Reference proteome</keyword>
<dbReference type="Proteomes" id="UP000033200">
    <property type="component" value="Chromosome"/>
</dbReference>
<dbReference type="eggNOG" id="COG2272">
    <property type="taxonomic scope" value="Bacteria"/>
</dbReference>
<evidence type="ECO:0000256" key="1">
    <source>
        <dbReference type="ARBA" id="ARBA00005964"/>
    </source>
</evidence>
<dbReference type="RefSeq" id="WP_038665886.1">
    <property type="nucleotide sequence ID" value="NZ_CP009571.1"/>
</dbReference>
<dbReference type="InterPro" id="IPR029058">
    <property type="entry name" value="AB_hydrolase_fold"/>
</dbReference>
<accession>A0A097EJT7</accession>
<dbReference type="Pfam" id="PF00135">
    <property type="entry name" value="COesterase"/>
    <property type="match status" value="1"/>
</dbReference>
<evidence type="ECO:0000259" key="5">
    <source>
        <dbReference type="Pfam" id="PF00135"/>
    </source>
</evidence>
<evidence type="ECO:0000256" key="2">
    <source>
        <dbReference type="ARBA" id="ARBA00010515"/>
    </source>
</evidence>
<dbReference type="InterPro" id="IPR019826">
    <property type="entry name" value="Carboxylesterase_B_AS"/>
</dbReference>
<dbReference type="PROSITE" id="PS01173">
    <property type="entry name" value="LIPASE_GDXG_HIS"/>
    <property type="match status" value="1"/>
</dbReference>
<organism evidence="6 7">
    <name type="scientific">Sphingomonas taxi</name>
    <dbReference type="NCBI Taxonomy" id="1549858"/>
    <lineage>
        <taxon>Bacteria</taxon>
        <taxon>Pseudomonadati</taxon>
        <taxon>Pseudomonadota</taxon>
        <taxon>Alphaproteobacteria</taxon>
        <taxon>Sphingomonadales</taxon>
        <taxon>Sphingomonadaceae</taxon>
        <taxon>Sphingomonas</taxon>
    </lineage>
</organism>
<dbReference type="PROSITE" id="PS00122">
    <property type="entry name" value="CARBOXYLESTERASE_B_1"/>
    <property type="match status" value="1"/>
</dbReference>
<feature type="domain" description="Carboxylesterase type B" evidence="5">
    <location>
        <begin position="6"/>
        <end position="467"/>
    </location>
</feature>
<dbReference type="InterPro" id="IPR050309">
    <property type="entry name" value="Type-B_Carboxylest/Lipase"/>
</dbReference>
<dbReference type="InterPro" id="IPR002018">
    <property type="entry name" value="CarbesteraseB"/>
</dbReference>
<comment type="similarity">
    <text evidence="1 4">Belongs to the type-B carboxylesterase/lipase family.</text>
</comment>
<comment type="similarity">
    <text evidence="2">Belongs to the 'GDXG' lipolytic enzyme family.</text>
</comment>
<sequence>MSSLPPPVVETGAGPVEGRRHGALTVFRGIPYAAAPVGAHRFAPPAPVPRWSGVRPAVEPGANAPQRTRKLPGLDAAPLIGEGWTPGDEYLALDVWCPAGDERARPVMVFIHGGGFVVGSKDAGVQTGASFARDGIVYVAINYRMGVDGFLPIPGVPTNLGLRDMIAALGWVRDEIAAFGGDPANVTVFGESAGAMAIADLIASPLARGLFQRAIVQSGHGGMTRTVPVAQRLVRKMAALLGVTPDRAGFASVAPGDPLLDAVETVSLPTTRLDLRGDDGREPVFGISRFVPVHGDDVLPLAPLEALKQGAGAEVALLIGSNREEMNLYLVPSGVRDKLNSAVGRLLAWVVLRKSQPRAWAVLKAYGMGRGKPAGQVLTDALTDLVFRWPARRFAEEHRGRTHMYEFEWRSPRYGDGLGASHGMELPFVFDSLATCTGAEGLCGTAPPQDLADRIHALWVQFARDGSLPWAPFERDGRTVYQLAAGEPVAEPVMPAAAFLP</sequence>
<dbReference type="GO" id="GO:0016787">
    <property type="term" value="F:hydrolase activity"/>
    <property type="evidence" value="ECO:0007669"/>
    <property type="project" value="UniProtKB-KW"/>
</dbReference>
<dbReference type="ESTHER" id="9sphn-a0a097ejt7">
    <property type="family name" value="Carb_B_Bacteria"/>
</dbReference>
<reference evidence="6 7" key="1">
    <citation type="submission" date="2014-09" db="EMBL/GenBank/DDBJ databases">
        <title>Using Illumina technology Improving SMRT sequencing Genome Assembly by RASTools.</title>
        <authorList>
            <person name="Zhou Y."/>
            <person name="Ma T."/>
            <person name="Liu T."/>
        </authorList>
    </citation>
    <scope>NUCLEOTIDE SEQUENCE [LARGE SCALE GENOMIC DNA]</scope>
    <source>
        <strain evidence="6 7">ATCC 55669</strain>
    </source>
</reference>
<evidence type="ECO:0000256" key="4">
    <source>
        <dbReference type="RuleBase" id="RU361235"/>
    </source>
</evidence>
<protein>
    <recommendedName>
        <fullName evidence="4">Carboxylic ester hydrolase</fullName>
        <ecNumber evidence="4">3.1.1.-</ecNumber>
    </recommendedName>
</protein>
<dbReference type="EMBL" id="CP009571">
    <property type="protein sequence ID" value="AIT07827.1"/>
    <property type="molecule type" value="Genomic_DNA"/>
</dbReference>
<dbReference type="InterPro" id="IPR002168">
    <property type="entry name" value="Lipase_GDXG_HIS_AS"/>
</dbReference>
<dbReference type="SUPFAM" id="SSF53474">
    <property type="entry name" value="alpha/beta-Hydrolases"/>
    <property type="match status" value="1"/>
</dbReference>
<proteinExistence type="inferred from homology"/>
<name>A0A097EJT7_9SPHN</name>
<evidence type="ECO:0000313" key="6">
    <source>
        <dbReference type="EMBL" id="AIT07827.1"/>
    </source>
</evidence>
<evidence type="ECO:0000313" key="7">
    <source>
        <dbReference type="Proteomes" id="UP000033200"/>
    </source>
</evidence>
<dbReference type="HOGENOM" id="CLU_006586_16_0_5"/>
<dbReference type="PANTHER" id="PTHR11559">
    <property type="entry name" value="CARBOXYLESTERASE"/>
    <property type="match status" value="1"/>
</dbReference>
<dbReference type="STRING" id="1549858.MC45_17375"/>
<evidence type="ECO:0000256" key="3">
    <source>
        <dbReference type="ARBA" id="ARBA00022801"/>
    </source>
</evidence>
<keyword evidence="3 4" id="KW-0378">Hydrolase</keyword>
<dbReference type="EC" id="3.1.1.-" evidence="4"/>